<dbReference type="PANTHER" id="PTHR43289">
    <property type="entry name" value="MITOGEN-ACTIVATED PROTEIN KINASE KINASE KINASE 20-RELATED"/>
    <property type="match status" value="1"/>
</dbReference>
<dbReference type="SUPFAM" id="SSF50156">
    <property type="entry name" value="PDZ domain-like"/>
    <property type="match status" value="1"/>
</dbReference>
<keyword evidence="6" id="KW-0812">Transmembrane</keyword>
<feature type="domain" description="PDZ" evidence="8">
    <location>
        <begin position="633"/>
        <end position="692"/>
    </location>
</feature>
<dbReference type="PROSITE" id="PS00107">
    <property type="entry name" value="PROTEIN_KINASE_ATP"/>
    <property type="match status" value="1"/>
</dbReference>
<dbReference type="InterPro" id="IPR000719">
    <property type="entry name" value="Prot_kinase_dom"/>
</dbReference>
<dbReference type="AlphaFoldDB" id="A0A5B9Q954"/>
<dbReference type="PROSITE" id="PS50011">
    <property type="entry name" value="PROTEIN_KINASE_DOM"/>
    <property type="match status" value="1"/>
</dbReference>
<evidence type="ECO:0000256" key="5">
    <source>
        <dbReference type="PROSITE-ProRule" id="PRU10141"/>
    </source>
</evidence>
<keyword evidence="3 9" id="KW-0418">Kinase</keyword>
<feature type="domain" description="Protein kinase" evidence="7">
    <location>
        <begin position="80"/>
        <end position="346"/>
    </location>
</feature>
<dbReference type="Gene3D" id="1.10.510.10">
    <property type="entry name" value="Transferase(Phosphotransferase) domain 1"/>
    <property type="match status" value="1"/>
</dbReference>
<keyword evidence="6" id="KW-0472">Membrane</keyword>
<evidence type="ECO:0000256" key="1">
    <source>
        <dbReference type="ARBA" id="ARBA00022679"/>
    </source>
</evidence>
<gene>
    <name evidence="9" type="primary">prkC_2</name>
    <name evidence="9" type="ORF">Pr1d_07400</name>
</gene>
<evidence type="ECO:0000256" key="3">
    <source>
        <dbReference type="ARBA" id="ARBA00022777"/>
    </source>
</evidence>
<accession>A0A5B9Q954</accession>
<evidence type="ECO:0000313" key="9">
    <source>
        <dbReference type="EMBL" id="QEG33476.1"/>
    </source>
</evidence>
<dbReference type="Proteomes" id="UP000323917">
    <property type="component" value="Chromosome"/>
</dbReference>
<evidence type="ECO:0000256" key="6">
    <source>
        <dbReference type="SAM" id="Phobius"/>
    </source>
</evidence>
<dbReference type="EC" id="2.7.11.1" evidence="9"/>
<evidence type="ECO:0000313" key="10">
    <source>
        <dbReference type="Proteomes" id="UP000323917"/>
    </source>
</evidence>
<dbReference type="InterPro" id="IPR017441">
    <property type="entry name" value="Protein_kinase_ATP_BS"/>
</dbReference>
<dbReference type="SMART" id="SM00228">
    <property type="entry name" value="PDZ"/>
    <property type="match status" value="1"/>
</dbReference>
<dbReference type="Pfam" id="PF13180">
    <property type="entry name" value="PDZ_2"/>
    <property type="match status" value="1"/>
</dbReference>
<evidence type="ECO:0000259" key="7">
    <source>
        <dbReference type="PROSITE" id="PS50011"/>
    </source>
</evidence>
<dbReference type="PANTHER" id="PTHR43289:SF34">
    <property type="entry name" value="SERINE_THREONINE-PROTEIN KINASE YBDM-RELATED"/>
    <property type="match status" value="1"/>
</dbReference>
<name>A0A5B9Q954_9BACT</name>
<dbReference type="Pfam" id="PF00069">
    <property type="entry name" value="Pkinase"/>
    <property type="match status" value="1"/>
</dbReference>
<dbReference type="SMART" id="SM00220">
    <property type="entry name" value="S_TKc"/>
    <property type="match status" value="1"/>
</dbReference>
<dbReference type="InterPro" id="IPR008271">
    <property type="entry name" value="Ser/Thr_kinase_AS"/>
</dbReference>
<dbReference type="EMBL" id="CP042913">
    <property type="protein sequence ID" value="QEG33476.1"/>
    <property type="molecule type" value="Genomic_DNA"/>
</dbReference>
<feature type="transmembrane region" description="Helical" evidence="6">
    <location>
        <begin position="373"/>
        <end position="395"/>
    </location>
</feature>
<evidence type="ECO:0000259" key="8">
    <source>
        <dbReference type="PROSITE" id="PS50106"/>
    </source>
</evidence>
<keyword evidence="4 5" id="KW-0067">ATP-binding</keyword>
<dbReference type="CDD" id="cd14014">
    <property type="entry name" value="STKc_PknB_like"/>
    <property type="match status" value="1"/>
</dbReference>
<dbReference type="Gene3D" id="3.30.200.20">
    <property type="entry name" value="Phosphorylase Kinase, domain 1"/>
    <property type="match status" value="1"/>
</dbReference>
<dbReference type="RefSeq" id="WP_148072239.1">
    <property type="nucleotide sequence ID" value="NZ_CP042913.1"/>
</dbReference>
<keyword evidence="10" id="KW-1185">Reference proteome</keyword>
<feature type="binding site" evidence="5">
    <location>
        <position position="109"/>
    </location>
    <ligand>
        <name>ATP</name>
        <dbReference type="ChEBI" id="CHEBI:30616"/>
    </ligand>
</feature>
<dbReference type="GO" id="GO:0005524">
    <property type="term" value="F:ATP binding"/>
    <property type="evidence" value="ECO:0007669"/>
    <property type="project" value="UniProtKB-UniRule"/>
</dbReference>
<organism evidence="9 10">
    <name type="scientific">Bythopirellula goksoeyrii</name>
    <dbReference type="NCBI Taxonomy" id="1400387"/>
    <lineage>
        <taxon>Bacteria</taxon>
        <taxon>Pseudomonadati</taxon>
        <taxon>Planctomycetota</taxon>
        <taxon>Planctomycetia</taxon>
        <taxon>Pirellulales</taxon>
        <taxon>Lacipirellulaceae</taxon>
        <taxon>Bythopirellula</taxon>
    </lineage>
</organism>
<dbReference type="InterPro" id="IPR001478">
    <property type="entry name" value="PDZ"/>
</dbReference>
<evidence type="ECO:0000256" key="2">
    <source>
        <dbReference type="ARBA" id="ARBA00022741"/>
    </source>
</evidence>
<sequence length="721" mass="81028">MDHNFEDESLWLLVNEFVERKQRGEWPTIEEYCNSHPHLATQIKDLFPTLELVETMQPSSQASPGGILDHFPPPESIGDYRVIREIGRGGMGVVYEAEQESLKRRVALKVLPRNARDSDVVQARFLREARAAAQMHHTNIVPVFEVGEAKNYFFYAMQLIDGKSLDLVLDELNHNRGKGGTDEFMQLAAATSLQVAEALDYAHGRGIIHRDIKPANLLIDAQGVVWVTDFGLAKTEEEGMTRTGDFLGTLRYMAPERFKGKCDERADIYALGLTLYELLVQRPAFDSPDRLQLIDLINRTDPPPPSSLDRRIPRDLETIVLKSIDKDPDSRYPTAREMADDLRRYLDEEPIKARRHSVVELLYRWSKRNKGMAAAFSAIGILLTAVAIGSSLAAAKFHAQNELIRRNATLAAMRLEEISRLSDSQRVEDLNNEAEQMWPATPENVEAFEQWIEDAEGLISRLHGHETDLAALRKRASSYSTQNAGSKISSWQFDDPALHWQHKTLSRLVNDIHALESDDPQVSVLASIRKRLQFARTVQQRTIDDYLLEWDHACKSIADSEECPQYKGLTIKPQLGLVPLGRDPDSGLWEFAHLETGAIPIRREGKLFLNDDTGLVFVLIPGGTFLMGAAPLELGIHFSANAPTEEEYLVISDVEPHSFASELTLLPGDQVISINGRRILAELDLENLVSDLGSGDMMRFEVLRDSIAQHLEAEIPANVDP</sequence>
<dbReference type="PROSITE" id="PS50106">
    <property type="entry name" value="PDZ"/>
    <property type="match status" value="1"/>
</dbReference>
<dbReference type="GO" id="GO:0004674">
    <property type="term" value="F:protein serine/threonine kinase activity"/>
    <property type="evidence" value="ECO:0007669"/>
    <property type="project" value="UniProtKB-EC"/>
</dbReference>
<proteinExistence type="predicted"/>
<dbReference type="InterPro" id="IPR011009">
    <property type="entry name" value="Kinase-like_dom_sf"/>
</dbReference>
<dbReference type="InterPro" id="IPR036034">
    <property type="entry name" value="PDZ_sf"/>
</dbReference>
<evidence type="ECO:0000256" key="4">
    <source>
        <dbReference type="ARBA" id="ARBA00022840"/>
    </source>
</evidence>
<dbReference type="KEGG" id="bgok:Pr1d_07400"/>
<dbReference type="SUPFAM" id="SSF56112">
    <property type="entry name" value="Protein kinase-like (PK-like)"/>
    <property type="match status" value="1"/>
</dbReference>
<dbReference type="OrthoDB" id="6111975at2"/>
<protein>
    <submittedName>
        <fullName evidence="9">Serine/threonine-protein kinase PrkC</fullName>
        <ecNumber evidence="9">2.7.11.1</ecNumber>
    </submittedName>
</protein>
<reference evidence="9 10" key="1">
    <citation type="submission" date="2019-08" db="EMBL/GenBank/DDBJ databases">
        <title>Deep-cultivation of Planctomycetes and their phenomic and genomic characterization uncovers novel biology.</title>
        <authorList>
            <person name="Wiegand S."/>
            <person name="Jogler M."/>
            <person name="Boedeker C."/>
            <person name="Pinto D."/>
            <person name="Vollmers J."/>
            <person name="Rivas-Marin E."/>
            <person name="Kohn T."/>
            <person name="Peeters S.H."/>
            <person name="Heuer A."/>
            <person name="Rast P."/>
            <person name="Oberbeckmann S."/>
            <person name="Bunk B."/>
            <person name="Jeske O."/>
            <person name="Meyerdierks A."/>
            <person name="Storesund J.E."/>
            <person name="Kallscheuer N."/>
            <person name="Luecker S."/>
            <person name="Lage O.M."/>
            <person name="Pohl T."/>
            <person name="Merkel B.J."/>
            <person name="Hornburger P."/>
            <person name="Mueller R.-W."/>
            <person name="Bruemmer F."/>
            <person name="Labrenz M."/>
            <person name="Spormann A.M."/>
            <person name="Op den Camp H."/>
            <person name="Overmann J."/>
            <person name="Amann R."/>
            <person name="Jetten M.S.M."/>
            <person name="Mascher T."/>
            <person name="Medema M.H."/>
            <person name="Devos D.P."/>
            <person name="Kaster A.-K."/>
            <person name="Ovreas L."/>
            <person name="Rohde M."/>
            <person name="Galperin M.Y."/>
            <person name="Jogler C."/>
        </authorList>
    </citation>
    <scope>NUCLEOTIDE SEQUENCE [LARGE SCALE GENOMIC DNA]</scope>
    <source>
        <strain evidence="9 10">Pr1d</strain>
    </source>
</reference>
<keyword evidence="2 5" id="KW-0547">Nucleotide-binding</keyword>
<keyword evidence="6" id="KW-1133">Transmembrane helix</keyword>
<keyword evidence="1 9" id="KW-0808">Transferase</keyword>
<dbReference type="PROSITE" id="PS00108">
    <property type="entry name" value="PROTEIN_KINASE_ST"/>
    <property type="match status" value="1"/>
</dbReference>
<dbReference type="Gene3D" id="2.30.42.10">
    <property type="match status" value="1"/>
</dbReference>